<sequence length="215" mass="24056">MMKSISRKWWQAWWTGLLVLVPATATLLILSKLFQTFDHVTRDLLSPGLTGTAPGVGFVLLLLLIFLTGLVTSHFFGQRLVLWAEERVQRIPLVRTIYLTLKSMTDIFHFRSRFGRSRVVVFPFPRDGLWAIGFVMGAAPAAVQRTTGDTLAMLFVPTAIHPFTGYLAFVPTRAITPINLPVEEAMKLEFSAGLYRPRGAWLRSPASSEPPSTVR</sequence>
<keyword evidence="3" id="KW-1185">Reference proteome</keyword>
<dbReference type="PANTHER" id="PTHR31876:SF26">
    <property type="entry name" value="PROTEIN LIKE COV 2"/>
    <property type="match status" value="1"/>
</dbReference>
<dbReference type="AlphaFoldDB" id="A0AA86MW68"/>
<dbReference type="Pfam" id="PF04367">
    <property type="entry name" value="DUF502"/>
    <property type="match status" value="1"/>
</dbReference>
<feature type="transmembrane region" description="Helical" evidence="1">
    <location>
        <begin position="55"/>
        <end position="77"/>
    </location>
</feature>
<name>A0AA86MW68_9BACT</name>
<keyword evidence="1" id="KW-0812">Transmembrane</keyword>
<dbReference type="RefSeq" id="WP_289267102.1">
    <property type="nucleotide sequence ID" value="NZ_OX365700.1"/>
</dbReference>
<dbReference type="Proteomes" id="UP001179121">
    <property type="component" value="Chromosome"/>
</dbReference>
<reference evidence="2" key="1">
    <citation type="submission" date="2022-10" db="EMBL/GenBank/DDBJ databases">
        <authorList>
            <person name="Koch H."/>
        </authorList>
    </citation>
    <scope>NUCLEOTIDE SEQUENCE</scope>
    <source>
        <strain evidence="2">DNF</strain>
    </source>
</reference>
<evidence type="ECO:0008006" key="4">
    <source>
        <dbReference type="Google" id="ProtNLM"/>
    </source>
</evidence>
<keyword evidence="1" id="KW-1133">Transmembrane helix</keyword>
<protein>
    <recommendedName>
        <fullName evidence="4">DUF502 domain-containing protein</fullName>
    </recommendedName>
</protein>
<dbReference type="KEGG" id="nti:DNFV4_00526"/>
<gene>
    <name evidence="2" type="ORF">DNFV4_00526</name>
</gene>
<keyword evidence="1" id="KW-0472">Membrane</keyword>
<dbReference type="EMBL" id="OX365700">
    <property type="protein sequence ID" value="CAI4030102.1"/>
    <property type="molecule type" value="Genomic_DNA"/>
</dbReference>
<organism evidence="2 3">
    <name type="scientific">Nitrospira tepida</name>
    <dbReference type="NCBI Taxonomy" id="2973512"/>
    <lineage>
        <taxon>Bacteria</taxon>
        <taxon>Pseudomonadati</taxon>
        <taxon>Nitrospirota</taxon>
        <taxon>Nitrospiria</taxon>
        <taxon>Nitrospirales</taxon>
        <taxon>Nitrospiraceae</taxon>
        <taxon>Nitrospira</taxon>
    </lineage>
</organism>
<evidence type="ECO:0000256" key="1">
    <source>
        <dbReference type="SAM" id="Phobius"/>
    </source>
</evidence>
<feature type="transmembrane region" description="Helical" evidence="1">
    <location>
        <begin position="12"/>
        <end position="35"/>
    </location>
</feature>
<accession>A0AA86MW68</accession>
<dbReference type="InterPro" id="IPR007462">
    <property type="entry name" value="COV1-like"/>
</dbReference>
<dbReference type="PANTHER" id="PTHR31876">
    <property type="entry name" value="COV-LIKE PROTEIN 1"/>
    <property type="match status" value="1"/>
</dbReference>
<evidence type="ECO:0000313" key="2">
    <source>
        <dbReference type="EMBL" id="CAI4030102.1"/>
    </source>
</evidence>
<evidence type="ECO:0000313" key="3">
    <source>
        <dbReference type="Proteomes" id="UP001179121"/>
    </source>
</evidence>
<proteinExistence type="predicted"/>